<dbReference type="InterPro" id="IPR003877">
    <property type="entry name" value="SPRY_dom"/>
</dbReference>
<dbReference type="PROSITE" id="PS50188">
    <property type="entry name" value="B302_SPRY"/>
    <property type="match status" value="1"/>
</dbReference>
<accession>A0AAV6HMK1</accession>
<dbReference type="InterPro" id="IPR043136">
    <property type="entry name" value="B30.2/SPRY_sf"/>
</dbReference>
<dbReference type="Pfam" id="PF00622">
    <property type="entry name" value="SPRY"/>
    <property type="match status" value="1"/>
</dbReference>
<protein>
    <submittedName>
        <fullName evidence="6">Uncharacterized protein</fullName>
    </submittedName>
</protein>
<dbReference type="PRINTS" id="PR01407">
    <property type="entry name" value="BUTYPHLNCDUF"/>
</dbReference>
<sequence length="411" mass="45949">MPHFENSILRQHVLVNPISNINKLCKSHGKELELYCQTDHAALCVYCMLPSEAKHTEGHSVVKLSDATANLKENCQAKLSDVRGNLSEIKQCLADIENTASTSKKKLEDQQVDCTSLLRRIKLFLDFEEQAWQKRFSVDLVQESRNLKHRVERLMKMRGRLVEAQEGLQQALAIQDPLLLLQTSQNTDWGDLYEGESCSRQIQEVREWRGPKPVASAKIMPLFQTLRGTFSGDDIKLNPQSAHPGLELCVASGSLWLSKNKEHSGGPYSVLGCDAFRDGVHHWEVMVADVPGWTVGISYAPPQGEVASAAFGSDDVSWALSYTQSRGQFCAEHGWYKFCFTNPAPGLPSRIGVFLDVDSGILSFYDALRLEHLHTFYCSLNAPVYAAFSINVEPEGEGLTKIRVINPEKNQ</sequence>
<dbReference type="SMART" id="SM00336">
    <property type="entry name" value="BBOX"/>
    <property type="match status" value="1"/>
</dbReference>
<gene>
    <name evidence="6" type="ORF">AALO_G00018370</name>
</gene>
<dbReference type="EMBL" id="JADWDJ010000001">
    <property type="protein sequence ID" value="KAG5286751.1"/>
    <property type="molecule type" value="Genomic_DNA"/>
</dbReference>
<evidence type="ECO:0000259" key="4">
    <source>
        <dbReference type="PROSITE" id="PS50119"/>
    </source>
</evidence>
<dbReference type="InterPro" id="IPR003879">
    <property type="entry name" value="Butyrophylin_SPRY"/>
</dbReference>
<keyword evidence="2" id="KW-0862">Zinc</keyword>
<dbReference type="AlphaFoldDB" id="A0AAV6HMK1"/>
<dbReference type="InterPro" id="IPR013320">
    <property type="entry name" value="ConA-like_dom_sf"/>
</dbReference>
<keyword evidence="1 3" id="KW-0479">Metal-binding</keyword>
<dbReference type="Pfam" id="PF00643">
    <property type="entry name" value="zf-B_box"/>
    <property type="match status" value="1"/>
</dbReference>
<evidence type="ECO:0000256" key="3">
    <source>
        <dbReference type="PROSITE-ProRule" id="PRU00024"/>
    </source>
</evidence>
<evidence type="ECO:0000259" key="5">
    <source>
        <dbReference type="PROSITE" id="PS50188"/>
    </source>
</evidence>
<evidence type="ECO:0000313" key="7">
    <source>
        <dbReference type="Proteomes" id="UP000823561"/>
    </source>
</evidence>
<dbReference type="InterPro" id="IPR001870">
    <property type="entry name" value="B30.2/SPRY"/>
</dbReference>
<evidence type="ECO:0000256" key="1">
    <source>
        <dbReference type="ARBA" id="ARBA00022771"/>
    </source>
</evidence>
<dbReference type="CDD" id="cd19769">
    <property type="entry name" value="Bbox2_TRIM16-like"/>
    <property type="match status" value="1"/>
</dbReference>
<evidence type="ECO:0000256" key="2">
    <source>
        <dbReference type="ARBA" id="ARBA00022833"/>
    </source>
</evidence>
<proteinExistence type="predicted"/>
<dbReference type="Gene3D" id="3.30.160.60">
    <property type="entry name" value="Classic Zinc Finger"/>
    <property type="match status" value="1"/>
</dbReference>
<organism evidence="6 7">
    <name type="scientific">Alosa alosa</name>
    <name type="common">allis shad</name>
    <dbReference type="NCBI Taxonomy" id="278164"/>
    <lineage>
        <taxon>Eukaryota</taxon>
        <taxon>Metazoa</taxon>
        <taxon>Chordata</taxon>
        <taxon>Craniata</taxon>
        <taxon>Vertebrata</taxon>
        <taxon>Euteleostomi</taxon>
        <taxon>Actinopterygii</taxon>
        <taxon>Neopterygii</taxon>
        <taxon>Teleostei</taxon>
        <taxon>Clupei</taxon>
        <taxon>Clupeiformes</taxon>
        <taxon>Clupeoidei</taxon>
        <taxon>Clupeidae</taxon>
        <taxon>Alosa</taxon>
    </lineage>
</organism>
<name>A0AAV6HMK1_9TELE</name>
<dbReference type="InterPro" id="IPR000315">
    <property type="entry name" value="Znf_B-box"/>
</dbReference>
<reference evidence="6 7" key="1">
    <citation type="submission" date="2020-10" db="EMBL/GenBank/DDBJ databases">
        <title>Chromosome-scale genome assembly of the Allis shad, Alosa alosa.</title>
        <authorList>
            <person name="Margot Z."/>
            <person name="Christophe K."/>
            <person name="Cabau C."/>
            <person name="Louis A."/>
            <person name="Berthelot C."/>
            <person name="Parey E."/>
            <person name="Roest Crollius H."/>
            <person name="Montfort J."/>
            <person name="Robinson-Rechavi M."/>
            <person name="Bucao C."/>
            <person name="Bouchez O."/>
            <person name="Gislard M."/>
            <person name="Lluch J."/>
            <person name="Milhes M."/>
            <person name="Lampietro C."/>
            <person name="Lopez Roques C."/>
            <person name="Donnadieu C."/>
            <person name="Braasch I."/>
            <person name="Desvignes T."/>
            <person name="Postlethwait J."/>
            <person name="Bobe J."/>
            <person name="Guiguen Y."/>
        </authorList>
    </citation>
    <scope>NUCLEOTIDE SEQUENCE [LARGE SCALE GENOMIC DNA]</scope>
    <source>
        <strain evidence="6">M-15738</strain>
        <tissue evidence="6">Blood</tissue>
    </source>
</reference>
<comment type="caution">
    <text evidence="6">The sequence shown here is derived from an EMBL/GenBank/DDBJ whole genome shotgun (WGS) entry which is preliminary data.</text>
</comment>
<dbReference type="SUPFAM" id="SSF57845">
    <property type="entry name" value="B-box zinc-binding domain"/>
    <property type="match status" value="1"/>
</dbReference>
<dbReference type="GO" id="GO:0008270">
    <property type="term" value="F:zinc ion binding"/>
    <property type="evidence" value="ECO:0007669"/>
    <property type="project" value="UniProtKB-KW"/>
</dbReference>
<dbReference type="SMART" id="SM00449">
    <property type="entry name" value="SPRY"/>
    <property type="match status" value="1"/>
</dbReference>
<keyword evidence="7" id="KW-1185">Reference proteome</keyword>
<keyword evidence="1 3" id="KW-0863">Zinc-finger</keyword>
<dbReference type="PANTHER" id="PTHR24103">
    <property type="entry name" value="E3 UBIQUITIN-PROTEIN LIGASE TRIM"/>
    <property type="match status" value="1"/>
</dbReference>
<dbReference type="InterPro" id="IPR050143">
    <property type="entry name" value="TRIM/RBCC"/>
</dbReference>
<feature type="domain" description="B box-type" evidence="4">
    <location>
        <begin position="20"/>
        <end position="64"/>
    </location>
</feature>
<dbReference type="PROSITE" id="PS50119">
    <property type="entry name" value="ZF_BBOX"/>
    <property type="match status" value="1"/>
</dbReference>
<dbReference type="SUPFAM" id="SSF49899">
    <property type="entry name" value="Concanavalin A-like lectins/glucanases"/>
    <property type="match status" value="1"/>
</dbReference>
<dbReference type="Proteomes" id="UP000823561">
    <property type="component" value="Chromosome 1"/>
</dbReference>
<feature type="domain" description="B30.2/SPRY" evidence="5">
    <location>
        <begin position="215"/>
        <end position="409"/>
    </location>
</feature>
<evidence type="ECO:0000313" key="6">
    <source>
        <dbReference type="EMBL" id="KAG5286751.1"/>
    </source>
</evidence>
<dbReference type="Gene3D" id="2.60.120.920">
    <property type="match status" value="1"/>
</dbReference>